<dbReference type="InterPro" id="IPR050600">
    <property type="entry name" value="SETD3_SETD6_MTase"/>
</dbReference>
<dbReference type="SUPFAM" id="SSF81822">
    <property type="entry name" value="RuBisCo LSMT C-terminal, substrate-binding domain"/>
    <property type="match status" value="1"/>
</dbReference>
<feature type="region of interest" description="Disordered" evidence="7">
    <location>
        <begin position="176"/>
        <end position="235"/>
    </location>
</feature>
<dbReference type="Proteomes" id="UP000772434">
    <property type="component" value="Unassembled WGS sequence"/>
</dbReference>
<evidence type="ECO:0000259" key="8">
    <source>
        <dbReference type="PROSITE" id="PS50280"/>
    </source>
</evidence>
<feature type="compositionally biased region" description="Basic and acidic residues" evidence="7">
    <location>
        <begin position="211"/>
        <end position="224"/>
    </location>
</feature>
<evidence type="ECO:0000256" key="2">
    <source>
        <dbReference type="ARBA" id="ARBA00022603"/>
    </source>
</evidence>
<proteinExistence type="inferred from homology"/>
<feature type="region of interest" description="Disordered" evidence="7">
    <location>
        <begin position="459"/>
        <end position="485"/>
    </location>
</feature>
<keyword evidence="4 6" id="KW-0949">S-adenosyl-L-methionine</keyword>
<dbReference type="Gene3D" id="3.90.1420.10">
    <property type="entry name" value="Rubisco LSMT, substrate-binding domain"/>
    <property type="match status" value="1"/>
</dbReference>
<dbReference type="InterPro" id="IPR044430">
    <property type="entry name" value="SETD6_SET"/>
</dbReference>
<comment type="function">
    <text evidence="6">S-adenosyl-L-methionine-dependent protein-lysine N-methyltransferase that monomethylates 60S ribosomal protein L42.</text>
</comment>
<dbReference type="InterPro" id="IPR011383">
    <property type="entry name" value="N-lys_methylase_SETD6"/>
</dbReference>
<evidence type="ECO:0000256" key="5">
    <source>
        <dbReference type="ARBA" id="ARBA00023242"/>
    </source>
</evidence>
<evidence type="ECO:0000256" key="3">
    <source>
        <dbReference type="ARBA" id="ARBA00022679"/>
    </source>
</evidence>
<organism evidence="9 10">
    <name type="scientific">Rhodocollybia butyracea</name>
    <dbReference type="NCBI Taxonomy" id="206335"/>
    <lineage>
        <taxon>Eukaryota</taxon>
        <taxon>Fungi</taxon>
        <taxon>Dikarya</taxon>
        <taxon>Basidiomycota</taxon>
        <taxon>Agaricomycotina</taxon>
        <taxon>Agaricomycetes</taxon>
        <taxon>Agaricomycetidae</taxon>
        <taxon>Agaricales</taxon>
        <taxon>Marasmiineae</taxon>
        <taxon>Omphalotaceae</taxon>
        <taxon>Rhodocollybia</taxon>
    </lineage>
</organism>
<feature type="compositionally biased region" description="Acidic residues" evidence="7">
    <location>
        <begin position="184"/>
        <end position="193"/>
    </location>
</feature>
<dbReference type="PANTHER" id="PTHR13271:SF34">
    <property type="entry name" value="N-LYSINE METHYLTRANSFERASE SETD6"/>
    <property type="match status" value="1"/>
</dbReference>
<dbReference type="PROSITE" id="PS50280">
    <property type="entry name" value="SET"/>
    <property type="match status" value="1"/>
</dbReference>
<evidence type="ECO:0000256" key="7">
    <source>
        <dbReference type="SAM" id="MobiDB-lite"/>
    </source>
</evidence>
<keyword evidence="10" id="KW-1185">Reference proteome</keyword>
<dbReference type="Gene3D" id="3.90.1410.10">
    <property type="entry name" value="set domain protein methyltransferase, domain 1"/>
    <property type="match status" value="1"/>
</dbReference>
<name>A0A9P5U6G9_9AGAR</name>
<sequence>MISFVAGIIDLSAIGFKEFPREDGGRGAIALRNFNEGEILFSISRSFTLSTKTSSLPTKFGLKAWKERKLDKGWSGLILCMMWENSLGSQSKWGPYLATLPKNFDTPMFWNDTDLKELEGTAVVGKLGRDDAERDYHEKVLPAIQSRPDLFPPLAIPDFEEYHMMGSRILSRSFNLERTSSSEGDAEDEEINPEGDKSTGSAMDVDSDAQEEAKDIEDTSKEADDVLSEDEDEENSVVSMVPMADLFNARYGSENAKLFYDELHLKMITTKEIQAGEQIFNTYGDLSNGELLRRYGHVDLLSLPGGMRGNPADVVEIGADLVLSTFSEHTVSSSSTERIDWWLEEGGDDVFILEMNNEIPQVMISFIRLLYLPADEWEKVREKGKPPRPKLNSQVLDLLISVLKNCLARYPSTIEHDEEILKSQNLALAKFHATVVRLGERRIVTTTLEQLQSWHRAECGEKGSTKRKQNSGSEGRKSSKKSKYA</sequence>
<keyword evidence="3 6" id="KW-0808">Transferase</keyword>
<reference evidence="9" key="1">
    <citation type="submission" date="2020-11" db="EMBL/GenBank/DDBJ databases">
        <authorList>
            <consortium name="DOE Joint Genome Institute"/>
            <person name="Ahrendt S."/>
            <person name="Riley R."/>
            <person name="Andreopoulos W."/>
            <person name="Labutti K."/>
            <person name="Pangilinan J."/>
            <person name="Ruiz-Duenas F.J."/>
            <person name="Barrasa J.M."/>
            <person name="Sanchez-Garcia M."/>
            <person name="Camarero S."/>
            <person name="Miyauchi S."/>
            <person name="Serrano A."/>
            <person name="Linde D."/>
            <person name="Babiker R."/>
            <person name="Drula E."/>
            <person name="Ayuso-Fernandez I."/>
            <person name="Pacheco R."/>
            <person name="Padilla G."/>
            <person name="Ferreira P."/>
            <person name="Barriuso J."/>
            <person name="Kellner H."/>
            <person name="Castanera R."/>
            <person name="Alfaro M."/>
            <person name="Ramirez L."/>
            <person name="Pisabarro A.G."/>
            <person name="Kuo A."/>
            <person name="Tritt A."/>
            <person name="Lipzen A."/>
            <person name="He G."/>
            <person name="Yan M."/>
            <person name="Ng V."/>
            <person name="Cullen D."/>
            <person name="Martin F."/>
            <person name="Rosso M.-N."/>
            <person name="Henrissat B."/>
            <person name="Hibbett D."/>
            <person name="Martinez A.T."/>
            <person name="Grigoriev I.V."/>
        </authorList>
    </citation>
    <scope>NUCLEOTIDE SEQUENCE</scope>
    <source>
        <strain evidence="9">AH 40177</strain>
    </source>
</reference>
<evidence type="ECO:0000256" key="4">
    <source>
        <dbReference type="ARBA" id="ARBA00022691"/>
    </source>
</evidence>
<feature type="compositionally biased region" description="Acidic residues" evidence="7">
    <location>
        <begin position="225"/>
        <end position="235"/>
    </location>
</feature>
<dbReference type="InterPro" id="IPR015353">
    <property type="entry name" value="Rubisco_LSMT_subst-bd"/>
</dbReference>
<keyword evidence="5 6" id="KW-0539">Nucleus</keyword>
<dbReference type="AlphaFoldDB" id="A0A9P5U6G9"/>
<dbReference type="Pfam" id="PF09273">
    <property type="entry name" value="Rubis-subs-bind"/>
    <property type="match status" value="1"/>
</dbReference>
<protein>
    <recommendedName>
        <fullName evidence="6">Ribosomal lysine N-methyltransferase 4</fullName>
        <ecNumber evidence="6">2.1.1.-</ecNumber>
    </recommendedName>
</protein>
<evidence type="ECO:0000313" key="9">
    <source>
        <dbReference type="EMBL" id="KAF9067729.1"/>
    </source>
</evidence>
<dbReference type="PIRSF" id="PIRSF011771">
    <property type="entry name" value="RMS1_SET"/>
    <property type="match status" value="1"/>
</dbReference>
<dbReference type="GO" id="GO:0016279">
    <property type="term" value="F:protein-lysine N-methyltransferase activity"/>
    <property type="evidence" value="ECO:0007669"/>
    <property type="project" value="UniProtKB-UniRule"/>
</dbReference>
<feature type="domain" description="SET" evidence="8">
    <location>
        <begin position="12"/>
        <end position="284"/>
    </location>
</feature>
<keyword evidence="2 6" id="KW-0489">Methyltransferase</keyword>
<dbReference type="InterPro" id="IPR036464">
    <property type="entry name" value="Rubisco_LSMT_subst-bd_sf"/>
</dbReference>
<dbReference type="CDD" id="cd19178">
    <property type="entry name" value="SET_SETD6"/>
    <property type="match status" value="1"/>
</dbReference>
<gene>
    <name evidence="9" type="ORF">BDP27DRAFT_1225377</name>
</gene>
<evidence type="ECO:0000313" key="10">
    <source>
        <dbReference type="Proteomes" id="UP000772434"/>
    </source>
</evidence>
<evidence type="ECO:0000256" key="1">
    <source>
        <dbReference type="ARBA" id="ARBA00004123"/>
    </source>
</evidence>
<comment type="subcellular location">
    <subcellularLocation>
        <location evidence="1 6">Nucleus</location>
    </subcellularLocation>
</comment>
<comment type="caution">
    <text evidence="9">The sequence shown here is derived from an EMBL/GenBank/DDBJ whole genome shotgun (WGS) entry which is preliminary data.</text>
</comment>
<dbReference type="EC" id="2.1.1.-" evidence="6"/>
<dbReference type="GO" id="GO:0032259">
    <property type="term" value="P:methylation"/>
    <property type="evidence" value="ECO:0007669"/>
    <property type="project" value="UniProtKB-KW"/>
</dbReference>
<dbReference type="PANTHER" id="PTHR13271">
    <property type="entry name" value="UNCHARACTERIZED PUTATIVE METHYLTRANSFERASE"/>
    <property type="match status" value="1"/>
</dbReference>
<accession>A0A9P5U6G9</accession>
<dbReference type="OrthoDB" id="341421at2759"/>
<dbReference type="EMBL" id="JADNRY010000069">
    <property type="protein sequence ID" value="KAF9067729.1"/>
    <property type="molecule type" value="Genomic_DNA"/>
</dbReference>
<dbReference type="Pfam" id="PF00856">
    <property type="entry name" value="SET"/>
    <property type="match status" value="1"/>
</dbReference>
<dbReference type="SUPFAM" id="SSF82199">
    <property type="entry name" value="SET domain"/>
    <property type="match status" value="1"/>
</dbReference>
<comment type="similarity">
    <text evidence="6">Belongs to the class V-like SAM-binding methyltransferase superfamily. Histone-lysine methyltransferase family. SETD6 subfamily.</text>
</comment>
<dbReference type="GO" id="GO:0005634">
    <property type="term" value="C:nucleus"/>
    <property type="evidence" value="ECO:0007669"/>
    <property type="project" value="UniProtKB-SubCell"/>
</dbReference>
<dbReference type="InterPro" id="IPR046341">
    <property type="entry name" value="SET_dom_sf"/>
</dbReference>
<evidence type="ECO:0000256" key="6">
    <source>
        <dbReference type="PIRNR" id="PIRNR011771"/>
    </source>
</evidence>
<dbReference type="InterPro" id="IPR001214">
    <property type="entry name" value="SET_dom"/>
</dbReference>